<dbReference type="InterPro" id="IPR036249">
    <property type="entry name" value="Thioredoxin-like_sf"/>
</dbReference>
<accession>A0A7S3F341</accession>
<gene>
    <name evidence="4" type="ORF">HERI1096_LOCUS24515</name>
</gene>
<dbReference type="InterPro" id="IPR005746">
    <property type="entry name" value="Thioredoxin"/>
</dbReference>
<feature type="signal peptide" evidence="2">
    <location>
        <begin position="1"/>
        <end position="15"/>
    </location>
</feature>
<dbReference type="AlphaFoldDB" id="A0A7S3F341"/>
<dbReference type="PROSITE" id="PS00194">
    <property type="entry name" value="THIOREDOXIN_1"/>
    <property type="match status" value="1"/>
</dbReference>
<dbReference type="InterPro" id="IPR013766">
    <property type="entry name" value="Thioredoxin_domain"/>
</dbReference>
<dbReference type="EMBL" id="HBHX01044246">
    <property type="protein sequence ID" value="CAE0123813.1"/>
    <property type="molecule type" value="Transcribed_RNA"/>
</dbReference>
<dbReference type="PRINTS" id="PR00421">
    <property type="entry name" value="THIOREDOXIN"/>
</dbReference>
<organism evidence="4">
    <name type="scientific">Haptolina ericina</name>
    <dbReference type="NCBI Taxonomy" id="156174"/>
    <lineage>
        <taxon>Eukaryota</taxon>
        <taxon>Haptista</taxon>
        <taxon>Haptophyta</taxon>
        <taxon>Prymnesiophyceae</taxon>
        <taxon>Prymnesiales</taxon>
        <taxon>Prymnesiaceae</taxon>
        <taxon>Haptolina</taxon>
    </lineage>
</organism>
<dbReference type="InterPro" id="IPR017937">
    <property type="entry name" value="Thioredoxin_CS"/>
</dbReference>
<dbReference type="Gene3D" id="3.40.30.10">
    <property type="entry name" value="Glutaredoxin"/>
    <property type="match status" value="1"/>
</dbReference>
<keyword evidence="2" id="KW-0732">Signal</keyword>
<protein>
    <recommendedName>
        <fullName evidence="3">Thioredoxin domain-containing protein</fullName>
    </recommendedName>
</protein>
<sequence length="189" mass="20468">MRAALLLSILYSVSAGNFPKHLARSRSVVHQLRGGSLIGEELGVKLAPGEIRHIETEVELDVLLEEAGSQLVVVDFFAEWCGPCKKLAPVIDALARTSASKVVFAKVDVDAARELAAAQGVKSMPTLLFFRNGVKVDQIVGADIAGLKERVARAQMHPLMRFLRSERLLAAAAGAYLLLFMTPLSTRYA</sequence>
<evidence type="ECO:0000259" key="3">
    <source>
        <dbReference type="PROSITE" id="PS51352"/>
    </source>
</evidence>
<evidence type="ECO:0000256" key="2">
    <source>
        <dbReference type="SAM" id="SignalP"/>
    </source>
</evidence>
<dbReference type="PANTHER" id="PTHR46115">
    <property type="entry name" value="THIOREDOXIN-LIKE PROTEIN 1"/>
    <property type="match status" value="1"/>
</dbReference>
<dbReference type="SUPFAM" id="SSF52833">
    <property type="entry name" value="Thioredoxin-like"/>
    <property type="match status" value="1"/>
</dbReference>
<dbReference type="PROSITE" id="PS51352">
    <property type="entry name" value="THIOREDOXIN_2"/>
    <property type="match status" value="1"/>
</dbReference>
<name>A0A7S3F341_9EUKA</name>
<proteinExistence type="predicted"/>
<reference evidence="4" key="1">
    <citation type="submission" date="2021-01" db="EMBL/GenBank/DDBJ databases">
        <authorList>
            <person name="Corre E."/>
            <person name="Pelletier E."/>
            <person name="Niang G."/>
            <person name="Scheremetjew M."/>
            <person name="Finn R."/>
            <person name="Kale V."/>
            <person name="Holt S."/>
            <person name="Cochrane G."/>
            <person name="Meng A."/>
            <person name="Brown T."/>
            <person name="Cohen L."/>
        </authorList>
    </citation>
    <scope>NUCLEOTIDE SEQUENCE</scope>
    <source>
        <strain evidence="4">CCMP281</strain>
    </source>
</reference>
<evidence type="ECO:0000313" key="4">
    <source>
        <dbReference type="EMBL" id="CAE0123813.1"/>
    </source>
</evidence>
<feature type="domain" description="Thioredoxin" evidence="3">
    <location>
        <begin position="31"/>
        <end position="156"/>
    </location>
</feature>
<feature type="chain" id="PRO_5031154073" description="Thioredoxin domain-containing protein" evidence="2">
    <location>
        <begin position="16"/>
        <end position="189"/>
    </location>
</feature>
<dbReference type="GO" id="GO:0015035">
    <property type="term" value="F:protein-disulfide reductase activity"/>
    <property type="evidence" value="ECO:0007669"/>
    <property type="project" value="InterPro"/>
</dbReference>
<keyword evidence="1" id="KW-1015">Disulfide bond</keyword>
<dbReference type="NCBIfam" id="TIGR01068">
    <property type="entry name" value="thioredoxin"/>
    <property type="match status" value="1"/>
</dbReference>
<evidence type="ECO:0000256" key="1">
    <source>
        <dbReference type="ARBA" id="ARBA00023157"/>
    </source>
</evidence>
<dbReference type="CDD" id="cd02947">
    <property type="entry name" value="TRX_family"/>
    <property type="match status" value="1"/>
</dbReference>
<dbReference type="Pfam" id="PF00085">
    <property type="entry name" value="Thioredoxin"/>
    <property type="match status" value="1"/>
</dbReference>
<dbReference type="FunFam" id="3.40.30.10:FF:000245">
    <property type="entry name" value="Thioredoxin"/>
    <property type="match status" value="1"/>
</dbReference>